<proteinExistence type="predicted"/>
<organism evidence="1">
    <name type="scientific">Schistosoma curassoni</name>
    <dbReference type="NCBI Taxonomy" id="6186"/>
    <lineage>
        <taxon>Eukaryota</taxon>
        <taxon>Metazoa</taxon>
        <taxon>Spiralia</taxon>
        <taxon>Lophotrochozoa</taxon>
        <taxon>Platyhelminthes</taxon>
        <taxon>Trematoda</taxon>
        <taxon>Digenea</taxon>
        <taxon>Strigeidida</taxon>
        <taxon>Schistosomatoidea</taxon>
        <taxon>Schistosomatidae</taxon>
        <taxon>Schistosoma</taxon>
    </lineage>
</organism>
<protein>
    <submittedName>
        <fullName evidence="1">Uncharacterized protein</fullName>
    </submittedName>
</protein>
<sequence length="39" mass="4618">MFYRLKQTFFVSVCLTSGIEIIHRLFSLTDKMSLDITVY</sequence>
<name>A0A183L0R9_9TREM</name>
<evidence type="ECO:0000313" key="1">
    <source>
        <dbReference type="WBParaSite" id="SCUD_0002092101-mRNA-1"/>
    </source>
</evidence>
<reference evidence="1" key="1">
    <citation type="submission" date="2016-06" db="UniProtKB">
        <authorList>
            <consortium name="WormBaseParasite"/>
        </authorList>
    </citation>
    <scope>IDENTIFICATION</scope>
</reference>
<accession>A0A183L0R9</accession>
<dbReference type="WBParaSite" id="SCUD_0002092101-mRNA-1">
    <property type="protein sequence ID" value="SCUD_0002092101-mRNA-1"/>
    <property type="gene ID" value="SCUD_0002092101"/>
</dbReference>
<dbReference type="AlphaFoldDB" id="A0A183L0R9"/>